<evidence type="ECO:0000256" key="2">
    <source>
        <dbReference type="ARBA" id="ARBA00006275"/>
    </source>
</evidence>
<dbReference type="Gene3D" id="1.25.40.390">
    <property type="match status" value="1"/>
</dbReference>
<dbReference type="PROSITE" id="PS51257">
    <property type="entry name" value="PROKAR_LIPOPROTEIN"/>
    <property type="match status" value="1"/>
</dbReference>
<dbReference type="Pfam" id="PF07980">
    <property type="entry name" value="SusD_RagB"/>
    <property type="match status" value="1"/>
</dbReference>
<feature type="domain" description="RagB/SusD" evidence="6">
    <location>
        <begin position="266"/>
        <end position="545"/>
    </location>
</feature>
<keyword evidence="5" id="KW-0998">Cell outer membrane</keyword>
<reference evidence="9" key="1">
    <citation type="journal article" date="2019" name="Int. J. Syst. Evol. Microbiol.">
        <title>The Global Catalogue of Microorganisms (GCM) 10K type strain sequencing project: providing services to taxonomists for standard genome sequencing and annotation.</title>
        <authorList>
            <consortium name="The Broad Institute Genomics Platform"/>
            <consortium name="The Broad Institute Genome Sequencing Center for Infectious Disease"/>
            <person name="Wu L."/>
            <person name="Ma J."/>
        </authorList>
    </citation>
    <scope>NUCLEOTIDE SEQUENCE [LARGE SCALE GENOMIC DNA]</scope>
    <source>
        <strain evidence="9">CGMCC 4.7393</strain>
    </source>
</reference>
<comment type="subcellular location">
    <subcellularLocation>
        <location evidence="1">Cell outer membrane</location>
    </subcellularLocation>
</comment>
<dbReference type="Pfam" id="PF14322">
    <property type="entry name" value="SusD-like_3"/>
    <property type="match status" value="1"/>
</dbReference>
<keyword evidence="9" id="KW-1185">Reference proteome</keyword>
<dbReference type="SUPFAM" id="SSF48452">
    <property type="entry name" value="TPR-like"/>
    <property type="match status" value="1"/>
</dbReference>
<dbReference type="RefSeq" id="WP_066615458.1">
    <property type="nucleotide sequence ID" value="NZ_JBHSYQ010000003.1"/>
</dbReference>
<dbReference type="EMBL" id="JBHSYQ010000003">
    <property type="protein sequence ID" value="MFC6997268.1"/>
    <property type="molecule type" value="Genomic_DNA"/>
</dbReference>
<proteinExistence type="inferred from homology"/>
<keyword evidence="3" id="KW-0732">Signal</keyword>
<organism evidence="8 9">
    <name type="scientific">Rufibacter roseus</name>
    <dbReference type="NCBI Taxonomy" id="1567108"/>
    <lineage>
        <taxon>Bacteria</taxon>
        <taxon>Pseudomonadati</taxon>
        <taxon>Bacteroidota</taxon>
        <taxon>Cytophagia</taxon>
        <taxon>Cytophagales</taxon>
        <taxon>Hymenobacteraceae</taxon>
        <taxon>Rufibacter</taxon>
    </lineage>
</organism>
<evidence type="ECO:0000313" key="9">
    <source>
        <dbReference type="Proteomes" id="UP001596405"/>
    </source>
</evidence>
<evidence type="ECO:0000256" key="4">
    <source>
        <dbReference type="ARBA" id="ARBA00023136"/>
    </source>
</evidence>
<name>A0ABW2DLT1_9BACT</name>
<evidence type="ECO:0000256" key="3">
    <source>
        <dbReference type="ARBA" id="ARBA00022729"/>
    </source>
</evidence>
<evidence type="ECO:0000313" key="8">
    <source>
        <dbReference type="EMBL" id="MFC6997268.1"/>
    </source>
</evidence>
<keyword evidence="4" id="KW-0472">Membrane</keyword>
<evidence type="ECO:0000259" key="6">
    <source>
        <dbReference type="Pfam" id="PF07980"/>
    </source>
</evidence>
<comment type="caution">
    <text evidence="8">The sequence shown here is derived from an EMBL/GenBank/DDBJ whole genome shotgun (WGS) entry which is preliminary data.</text>
</comment>
<evidence type="ECO:0000259" key="7">
    <source>
        <dbReference type="Pfam" id="PF14322"/>
    </source>
</evidence>
<feature type="domain" description="SusD-like N-terminal" evidence="7">
    <location>
        <begin position="21"/>
        <end position="215"/>
    </location>
</feature>
<gene>
    <name evidence="8" type="ORF">ACFQHR_06505</name>
</gene>
<accession>A0ABW2DLT1</accession>
<protein>
    <submittedName>
        <fullName evidence="8">RagB/SusD family nutrient uptake outer membrane protein</fullName>
    </submittedName>
</protein>
<comment type="similarity">
    <text evidence="2">Belongs to the SusD family.</text>
</comment>
<evidence type="ECO:0000256" key="1">
    <source>
        <dbReference type="ARBA" id="ARBA00004442"/>
    </source>
</evidence>
<dbReference type="InterPro" id="IPR011990">
    <property type="entry name" value="TPR-like_helical_dom_sf"/>
</dbReference>
<evidence type="ECO:0000256" key="5">
    <source>
        <dbReference type="ARBA" id="ARBA00023237"/>
    </source>
</evidence>
<dbReference type="InterPro" id="IPR033985">
    <property type="entry name" value="SusD-like_N"/>
</dbReference>
<dbReference type="InterPro" id="IPR012944">
    <property type="entry name" value="SusD_RagB_dom"/>
</dbReference>
<dbReference type="CDD" id="cd08977">
    <property type="entry name" value="SusD"/>
    <property type="match status" value="1"/>
</dbReference>
<sequence length="545" mass="61982">MKKFLYSTLFFISAGLFSCQDFLETTPSDFISPGNYFRNESDINTVLNGVYDPLGRMYSRILWFDSDVADQVFDMRSWVQVDMSFNNYDASDVKVAALWDNLYDGINRANVLLANLDKADMSQEKKTVVRGEAKFLRAYYYFLLVTYWGDVPFRTEPTSSVNDVNIPRTPAKEIFAFITKEMEEAEAMVNPITAYSFNSRVTKSVVQGILARVYLKMAGEPLNDKSKYAEALNWALKVRDNGAGHSLNPNYANIFINQARDVYDLKEVIWEVEYNKGPSGRVDEEGNLGNTNGLGTSNEEIGYSYSIINVLKSHFDLYLPAFTIDSINADGSVNPFKILYTPDTRRDWNIAPYTYVSNAGTAKRRYTSTQIYNRKNAKWRREYETAQPKALNTTSINFPILRFADVLLMIAEAENEVNGPTPLAHEAINLVRRRAFGKLRPGATNVEEYDLKDLDVSAMRLAIMDERSKELFSEGLRKFDLVRWGEYLVRMRNVQMEVTADPFDASLKAAALKAAINTSERNLLLPIPLRELSLNSSITQNNPGW</sequence>
<dbReference type="Proteomes" id="UP001596405">
    <property type="component" value="Unassembled WGS sequence"/>
</dbReference>